<dbReference type="PROSITE" id="PS51257">
    <property type="entry name" value="PROKAR_LIPOPROTEIN"/>
    <property type="match status" value="1"/>
</dbReference>
<dbReference type="Pfam" id="PF00581">
    <property type="entry name" value="Rhodanese"/>
    <property type="match status" value="1"/>
</dbReference>
<protein>
    <submittedName>
        <fullName evidence="2">Rhodanese-like domain-containing protein</fullName>
    </submittedName>
</protein>
<dbReference type="SUPFAM" id="SSF52821">
    <property type="entry name" value="Rhodanese/Cell cycle control phosphatase"/>
    <property type="match status" value="1"/>
</dbReference>
<evidence type="ECO:0000313" key="3">
    <source>
        <dbReference type="Proteomes" id="UP001575105"/>
    </source>
</evidence>
<feature type="domain" description="Rhodanese" evidence="1">
    <location>
        <begin position="51"/>
        <end position="141"/>
    </location>
</feature>
<dbReference type="InterPro" id="IPR001763">
    <property type="entry name" value="Rhodanese-like_dom"/>
</dbReference>
<proteinExistence type="predicted"/>
<evidence type="ECO:0000313" key="2">
    <source>
        <dbReference type="EMBL" id="MFA9477859.1"/>
    </source>
</evidence>
<reference evidence="2 3" key="1">
    <citation type="submission" date="2024-08" db="EMBL/GenBank/DDBJ databases">
        <title>Whole-genome sequencing of halo(alkali)philic microorganisms from hypersaline lakes.</title>
        <authorList>
            <person name="Sorokin D.Y."/>
            <person name="Merkel A.Y."/>
            <person name="Messina E."/>
            <person name="Yakimov M."/>
        </authorList>
    </citation>
    <scope>NUCLEOTIDE SEQUENCE [LARGE SCALE GENOMIC DNA]</scope>
    <source>
        <strain evidence="2 3">AB-hyl4</strain>
    </source>
</reference>
<organism evidence="2 3">
    <name type="scientific">Natronomicrosphaera hydrolytica</name>
    <dbReference type="NCBI Taxonomy" id="3242702"/>
    <lineage>
        <taxon>Bacteria</taxon>
        <taxon>Pseudomonadati</taxon>
        <taxon>Planctomycetota</taxon>
        <taxon>Phycisphaerae</taxon>
        <taxon>Phycisphaerales</taxon>
        <taxon>Phycisphaeraceae</taxon>
        <taxon>Natronomicrosphaera</taxon>
    </lineage>
</organism>
<dbReference type="PANTHER" id="PTHR43031">
    <property type="entry name" value="FAD-DEPENDENT OXIDOREDUCTASE"/>
    <property type="match status" value="1"/>
</dbReference>
<dbReference type="CDD" id="cd00158">
    <property type="entry name" value="RHOD"/>
    <property type="match status" value="1"/>
</dbReference>
<comment type="caution">
    <text evidence="2">The sequence shown here is derived from an EMBL/GenBank/DDBJ whole genome shotgun (WGS) entry which is preliminary data.</text>
</comment>
<dbReference type="EMBL" id="JBGUBD010000003">
    <property type="protein sequence ID" value="MFA9477859.1"/>
    <property type="molecule type" value="Genomic_DNA"/>
</dbReference>
<sequence length="141" mass="15794">MTDKSATGLVLLIGLLMFVGCTTRTTSDRDLVLIEYNRVVELREAAEESRRGNRLLIVDVRRPEQFAQGHIPDAVNIPLAELSRNDPRLTRADHIVVYGRDWADSRGPAGAKQLIQDGHGQVYDFRGGLELWQERGGEVVQ</sequence>
<dbReference type="Proteomes" id="UP001575105">
    <property type="component" value="Unassembled WGS sequence"/>
</dbReference>
<dbReference type="RefSeq" id="WP_425344784.1">
    <property type="nucleotide sequence ID" value="NZ_JBGUBD010000003.1"/>
</dbReference>
<dbReference type="PANTHER" id="PTHR43031:SF16">
    <property type="entry name" value="OXIDOREDUCTASE"/>
    <property type="match status" value="1"/>
</dbReference>
<evidence type="ECO:0000259" key="1">
    <source>
        <dbReference type="PROSITE" id="PS50206"/>
    </source>
</evidence>
<gene>
    <name evidence="2" type="ORF">ACERK3_06065</name>
</gene>
<keyword evidence="3" id="KW-1185">Reference proteome</keyword>
<name>A0ABV4U2P5_9BACT</name>
<dbReference type="InterPro" id="IPR036873">
    <property type="entry name" value="Rhodanese-like_dom_sf"/>
</dbReference>
<dbReference type="Gene3D" id="3.40.250.10">
    <property type="entry name" value="Rhodanese-like domain"/>
    <property type="match status" value="1"/>
</dbReference>
<dbReference type="PROSITE" id="PS50206">
    <property type="entry name" value="RHODANESE_3"/>
    <property type="match status" value="1"/>
</dbReference>
<dbReference type="InterPro" id="IPR050229">
    <property type="entry name" value="GlpE_sulfurtransferase"/>
</dbReference>
<accession>A0ABV4U2P5</accession>
<dbReference type="SMART" id="SM00450">
    <property type="entry name" value="RHOD"/>
    <property type="match status" value="1"/>
</dbReference>